<dbReference type="InterPro" id="IPR003018">
    <property type="entry name" value="GAF"/>
</dbReference>
<dbReference type="InterPro" id="IPR025662">
    <property type="entry name" value="Sigma_54_int_dom_ATP-bd_1"/>
</dbReference>
<evidence type="ECO:0000259" key="8">
    <source>
        <dbReference type="PROSITE" id="PS50045"/>
    </source>
</evidence>
<comment type="caution">
    <text evidence="9">The sequence shown here is derived from an EMBL/GenBank/DDBJ whole genome shotgun (WGS) entry which is preliminary data.</text>
</comment>
<reference evidence="9" key="1">
    <citation type="submission" date="2021-08" db="EMBL/GenBank/DDBJ databases">
        <authorList>
            <person name="Stevens D.C."/>
        </authorList>
    </citation>
    <scope>NUCLEOTIDE SEQUENCE</scope>
    <source>
        <strain evidence="9">DSM 53165</strain>
    </source>
</reference>
<feature type="domain" description="Sigma-54 factor interaction" evidence="8">
    <location>
        <begin position="202"/>
        <end position="432"/>
    </location>
</feature>
<keyword evidence="10" id="KW-1185">Reference proteome</keyword>
<dbReference type="PANTHER" id="PTHR32071">
    <property type="entry name" value="TRANSCRIPTIONAL REGULATORY PROTEIN"/>
    <property type="match status" value="1"/>
</dbReference>
<evidence type="ECO:0000313" key="9">
    <source>
        <dbReference type="EMBL" id="MBZ5714195.1"/>
    </source>
</evidence>
<dbReference type="SMART" id="SM00382">
    <property type="entry name" value="AAA"/>
    <property type="match status" value="1"/>
</dbReference>
<dbReference type="PROSITE" id="PS00675">
    <property type="entry name" value="SIGMA54_INTERACT_1"/>
    <property type="match status" value="1"/>
</dbReference>
<dbReference type="Gene3D" id="1.10.8.60">
    <property type="match status" value="1"/>
</dbReference>
<dbReference type="Pfam" id="PF02954">
    <property type="entry name" value="HTH_8"/>
    <property type="match status" value="1"/>
</dbReference>
<evidence type="ECO:0000256" key="1">
    <source>
        <dbReference type="ARBA" id="ARBA00022741"/>
    </source>
</evidence>
<dbReference type="Proteomes" id="UP001139031">
    <property type="component" value="Unassembled WGS sequence"/>
</dbReference>
<dbReference type="InterPro" id="IPR002197">
    <property type="entry name" value="HTH_Fis"/>
</dbReference>
<feature type="compositionally biased region" description="Basic residues" evidence="7">
    <location>
        <begin position="1"/>
        <end position="10"/>
    </location>
</feature>
<dbReference type="Gene3D" id="1.10.10.60">
    <property type="entry name" value="Homeodomain-like"/>
    <property type="match status" value="1"/>
</dbReference>
<dbReference type="PROSITE" id="PS00676">
    <property type="entry name" value="SIGMA54_INTERACT_2"/>
    <property type="match status" value="1"/>
</dbReference>
<dbReference type="Pfam" id="PF25601">
    <property type="entry name" value="AAA_lid_14"/>
    <property type="match status" value="1"/>
</dbReference>
<evidence type="ECO:0000256" key="2">
    <source>
        <dbReference type="ARBA" id="ARBA00022840"/>
    </source>
</evidence>
<dbReference type="SMART" id="SM00065">
    <property type="entry name" value="GAF"/>
    <property type="match status" value="1"/>
</dbReference>
<evidence type="ECO:0000256" key="5">
    <source>
        <dbReference type="ARBA" id="ARBA00023159"/>
    </source>
</evidence>
<dbReference type="InterPro" id="IPR009057">
    <property type="entry name" value="Homeodomain-like_sf"/>
</dbReference>
<dbReference type="Gene3D" id="3.30.450.40">
    <property type="match status" value="1"/>
</dbReference>
<protein>
    <submittedName>
        <fullName evidence="9">Sigma 54-interacting transcriptional regulator</fullName>
    </submittedName>
</protein>
<dbReference type="PROSITE" id="PS50045">
    <property type="entry name" value="SIGMA54_INTERACT_4"/>
    <property type="match status" value="1"/>
</dbReference>
<dbReference type="Gene3D" id="3.40.50.300">
    <property type="entry name" value="P-loop containing nucleotide triphosphate hydrolases"/>
    <property type="match status" value="1"/>
</dbReference>
<dbReference type="Pfam" id="PF01590">
    <property type="entry name" value="GAF"/>
    <property type="match status" value="1"/>
</dbReference>
<feature type="region of interest" description="Disordered" evidence="7">
    <location>
        <begin position="1"/>
        <end position="22"/>
    </location>
</feature>
<dbReference type="RefSeq" id="WP_224195927.1">
    <property type="nucleotide sequence ID" value="NZ_JAIRAU010000047.1"/>
</dbReference>
<evidence type="ECO:0000256" key="4">
    <source>
        <dbReference type="ARBA" id="ARBA00023125"/>
    </source>
</evidence>
<dbReference type="InterPro" id="IPR058031">
    <property type="entry name" value="AAA_lid_NorR"/>
</dbReference>
<dbReference type="EMBL" id="JAIRAU010000047">
    <property type="protein sequence ID" value="MBZ5714195.1"/>
    <property type="molecule type" value="Genomic_DNA"/>
</dbReference>
<keyword evidence="1" id="KW-0547">Nucleotide-binding</keyword>
<dbReference type="SUPFAM" id="SSF55781">
    <property type="entry name" value="GAF domain-like"/>
    <property type="match status" value="1"/>
</dbReference>
<gene>
    <name evidence="9" type="ORF">K7C98_33605</name>
</gene>
<evidence type="ECO:0000256" key="6">
    <source>
        <dbReference type="ARBA" id="ARBA00023163"/>
    </source>
</evidence>
<evidence type="ECO:0000256" key="7">
    <source>
        <dbReference type="SAM" id="MobiDB-lite"/>
    </source>
</evidence>
<dbReference type="PANTHER" id="PTHR32071:SF117">
    <property type="entry name" value="PTS-DEPENDENT DIHYDROXYACETONE KINASE OPERON REGULATORY PROTEIN-RELATED"/>
    <property type="match status" value="1"/>
</dbReference>
<dbReference type="InterPro" id="IPR002078">
    <property type="entry name" value="Sigma_54_int"/>
</dbReference>
<dbReference type="SUPFAM" id="SSF46689">
    <property type="entry name" value="Homeodomain-like"/>
    <property type="match status" value="1"/>
</dbReference>
<keyword evidence="2" id="KW-0067">ATP-binding</keyword>
<dbReference type="Pfam" id="PF00158">
    <property type="entry name" value="Sigma54_activat"/>
    <property type="match status" value="1"/>
</dbReference>
<keyword evidence="6" id="KW-0804">Transcription</keyword>
<sequence length="517" mass="56400">MEPAARKKPARTPTPEAPAKRTRVDRDSVLFALGELVRREVDLDALLAQVIDTVTKAMDADRGTFYLVDRARGELFSKAAHLPELREIRLKVGQGIAGHVARTGEAINLSHTEGDPRFYGAIDRATNYATRSMLCVPVLDRAGEILGVLQLLNKKGAAFDDDDEALLRALASQVAMLVESTSLYAQLRAPTGGPLRYRFNGVVGGGARMRRVYDLVTRAAGTDATVLITGETGTGKGLIARAIHYNSPRAGRPFVAVDCASLPATLIENELFGHERGAYTGADQRSVGKFEAADGGTVFLDELGEVPLPLQSKLLRVLQDREFERVGGRKTLKVDVRILAATNRNLEDMVARQRFREDLYYRLRVLSLAMPPLRERGPEDLEQLAYHFLAGFAQRHNKPVVRFSPPALARLHAHSWPGNIRELENCIEGAVVLSVGDAIEVADLPLPADPRELPPAGRKGGRGAAADLARLSWTEMEKLYIEAVLAAHDGNRSGAARAMGIGRATLLRKIKALKIRA</sequence>
<dbReference type="PROSITE" id="PS00688">
    <property type="entry name" value="SIGMA54_INTERACT_3"/>
    <property type="match status" value="1"/>
</dbReference>
<dbReference type="CDD" id="cd00009">
    <property type="entry name" value="AAA"/>
    <property type="match status" value="1"/>
</dbReference>
<dbReference type="PRINTS" id="PR01590">
    <property type="entry name" value="HTHFIS"/>
</dbReference>
<keyword evidence="3" id="KW-0805">Transcription regulation</keyword>
<dbReference type="InterPro" id="IPR025944">
    <property type="entry name" value="Sigma_54_int_dom_CS"/>
</dbReference>
<accession>A0ABS7U0Z1</accession>
<dbReference type="InterPro" id="IPR025943">
    <property type="entry name" value="Sigma_54_int_dom_ATP-bd_2"/>
</dbReference>
<name>A0ABS7U0Z1_9BACT</name>
<dbReference type="InterPro" id="IPR027417">
    <property type="entry name" value="P-loop_NTPase"/>
</dbReference>
<organism evidence="9 10">
    <name type="scientific">Nannocystis pusilla</name>
    <dbReference type="NCBI Taxonomy" id="889268"/>
    <lineage>
        <taxon>Bacteria</taxon>
        <taxon>Pseudomonadati</taxon>
        <taxon>Myxococcota</taxon>
        <taxon>Polyangia</taxon>
        <taxon>Nannocystales</taxon>
        <taxon>Nannocystaceae</taxon>
        <taxon>Nannocystis</taxon>
    </lineage>
</organism>
<dbReference type="InterPro" id="IPR003593">
    <property type="entry name" value="AAA+_ATPase"/>
</dbReference>
<evidence type="ECO:0000313" key="10">
    <source>
        <dbReference type="Proteomes" id="UP001139031"/>
    </source>
</evidence>
<proteinExistence type="predicted"/>
<keyword evidence="4" id="KW-0238">DNA-binding</keyword>
<evidence type="ECO:0000256" key="3">
    <source>
        <dbReference type="ARBA" id="ARBA00023015"/>
    </source>
</evidence>
<dbReference type="InterPro" id="IPR029016">
    <property type="entry name" value="GAF-like_dom_sf"/>
</dbReference>
<dbReference type="SUPFAM" id="SSF52540">
    <property type="entry name" value="P-loop containing nucleoside triphosphate hydrolases"/>
    <property type="match status" value="1"/>
</dbReference>
<keyword evidence="5" id="KW-0010">Activator</keyword>